<accession>A0A101JH19</accession>
<comment type="caution">
    <text evidence="1">The sequence shown here is derived from an EMBL/GenBank/DDBJ whole genome shotgun (WGS) entry which is preliminary data.</text>
</comment>
<reference evidence="2" key="1">
    <citation type="submission" date="2015-10" db="EMBL/GenBank/DDBJ databases">
        <authorList>
            <person name="Ju K.-S."/>
            <person name="Doroghazi J.R."/>
            <person name="Metcalf W.W."/>
        </authorList>
    </citation>
    <scope>NUCLEOTIDE SEQUENCE [LARGE SCALE GENOMIC DNA]</scope>
    <source>
        <strain evidence="2">NRRL 3151</strain>
    </source>
</reference>
<organism evidence="1 2">
    <name type="scientific">Streptomyces regalis</name>
    <dbReference type="NCBI Taxonomy" id="68262"/>
    <lineage>
        <taxon>Bacteria</taxon>
        <taxon>Bacillati</taxon>
        <taxon>Actinomycetota</taxon>
        <taxon>Actinomycetes</taxon>
        <taxon>Kitasatosporales</taxon>
        <taxon>Streptomycetaceae</taxon>
        <taxon>Streptomyces</taxon>
    </lineage>
</organism>
<proteinExistence type="predicted"/>
<evidence type="ECO:0000313" key="2">
    <source>
        <dbReference type="Proteomes" id="UP000053923"/>
    </source>
</evidence>
<gene>
    <name evidence="1" type="ORF">ADL12_32405</name>
</gene>
<dbReference type="Proteomes" id="UP000053923">
    <property type="component" value="Unassembled WGS sequence"/>
</dbReference>
<keyword evidence="2" id="KW-1185">Reference proteome</keyword>
<dbReference type="AlphaFoldDB" id="A0A101JH19"/>
<dbReference type="EMBL" id="LLZG01000361">
    <property type="protein sequence ID" value="KUL26657.1"/>
    <property type="molecule type" value="Genomic_DNA"/>
</dbReference>
<protein>
    <submittedName>
        <fullName evidence="1">Uncharacterized protein</fullName>
    </submittedName>
</protein>
<evidence type="ECO:0000313" key="1">
    <source>
        <dbReference type="EMBL" id="KUL26657.1"/>
    </source>
</evidence>
<sequence length="113" mass="12324">MWALVGFSLDSAGGTAYMAPVLLGKELTGQLPYGHYQILVLFLAQKLNPDHHPRLLGMAEGFEAIMPGDVKLRIVGRWATYANTERLRSLPGVGGTPDHIAFTAPSVDRARHE</sequence>
<name>A0A101JH19_9ACTN</name>